<dbReference type="PANTHER" id="PTHR35391">
    <property type="entry name" value="C2H2-TYPE DOMAIN-CONTAINING PROTEIN-RELATED"/>
    <property type="match status" value="1"/>
</dbReference>
<proteinExistence type="predicted"/>
<feature type="compositionally biased region" description="Acidic residues" evidence="1">
    <location>
        <begin position="359"/>
        <end position="369"/>
    </location>
</feature>
<keyword evidence="3" id="KW-1185">Reference proteome</keyword>
<feature type="compositionally biased region" description="Low complexity" evidence="1">
    <location>
        <begin position="707"/>
        <end position="723"/>
    </location>
</feature>
<reference evidence="2" key="1">
    <citation type="journal article" date="2020" name="BMC Genomics">
        <title>Correction to: Identification and distribution of gene clusters required for synthesis of sphingolipid metabolism inhibitors in diverse species of the filamentous fungus Fusarium.</title>
        <authorList>
            <person name="Kim H.S."/>
            <person name="Lohmar J.M."/>
            <person name="Busman M."/>
            <person name="Brown D.W."/>
            <person name="Naumann T.A."/>
            <person name="Divon H.H."/>
            <person name="Lysoe E."/>
            <person name="Uhlig S."/>
            <person name="Proctor R.H."/>
        </authorList>
    </citation>
    <scope>NUCLEOTIDE SEQUENCE</scope>
    <source>
        <strain evidence="2">NRRL 20472</strain>
    </source>
</reference>
<evidence type="ECO:0000313" key="3">
    <source>
        <dbReference type="Proteomes" id="UP000622797"/>
    </source>
</evidence>
<reference evidence="2" key="2">
    <citation type="submission" date="2020-05" db="EMBL/GenBank/DDBJ databases">
        <authorList>
            <person name="Kim H.-S."/>
            <person name="Proctor R.H."/>
            <person name="Brown D.W."/>
        </authorList>
    </citation>
    <scope>NUCLEOTIDE SEQUENCE</scope>
    <source>
        <strain evidence="2">NRRL 20472</strain>
    </source>
</reference>
<protein>
    <recommendedName>
        <fullName evidence="4">Fungal N-terminal domain-containing protein</fullName>
    </recommendedName>
</protein>
<feature type="region of interest" description="Disordered" evidence="1">
    <location>
        <begin position="359"/>
        <end position="390"/>
    </location>
</feature>
<gene>
    <name evidence="2" type="ORF">FSARC_7474</name>
</gene>
<feature type="region of interest" description="Disordered" evidence="1">
    <location>
        <begin position="671"/>
        <end position="723"/>
    </location>
</feature>
<dbReference type="OrthoDB" id="6133115at2759"/>
<evidence type="ECO:0008006" key="4">
    <source>
        <dbReference type="Google" id="ProtNLM"/>
    </source>
</evidence>
<dbReference type="AlphaFoldDB" id="A0A8H4TV92"/>
<feature type="compositionally biased region" description="Polar residues" evidence="1">
    <location>
        <begin position="672"/>
        <end position="702"/>
    </location>
</feature>
<comment type="caution">
    <text evidence="2">The sequence shown here is derived from an EMBL/GenBank/DDBJ whole genome shotgun (WGS) entry which is preliminary data.</text>
</comment>
<evidence type="ECO:0000313" key="2">
    <source>
        <dbReference type="EMBL" id="KAF4964632.1"/>
    </source>
</evidence>
<organism evidence="2 3">
    <name type="scientific">Fusarium sarcochroum</name>
    <dbReference type="NCBI Taxonomy" id="1208366"/>
    <lineage>
        <taxon>Eukaryota</taxon>
        <taxon>Fungi</taxon>
        <taxon>Dikarya</taxon>
        <taxon>Ascomycota</taxon>
        <taxon>Pezizomycotina</taxon>
        <taxon>Sordariomycetes</taxon>
        <taxon>Hypocreomycetidae</taxon>
        <taxon>Hypocreales</taxon>
        <taxon>Nectriaceae</taxon>
        <taxon>Fusarium</taxon>
        <taxon>Fusarium lateritium species complex</taxon>
    </lineage>
</organism>
<dbReference type="PANTHER" id="PTHR35391:SF7">
    <property type="entry name" value="C2H2-TYPE DOMAIN-CONTAINING PROTEIN"/>
    <property type="match status" value="1"/>
</dbReference>
<dbReference type="Proteomes" id="UP000622797">
    <property type="component" value="Unassembled WGS sequence"/>
</dbReference>
<sequence>MDSIAGYVSACLKAFNSLLESLDISANAVSDVDSQRDVDEISLLKLKNELYRFKVWSGNVGAHQEGKSSLNHRLRDASNIRAKDILTGKVAPWDQDPSFLEFVEDDSDDEPYFHIDTAASSELSQIFDSIFEDINCLFRLSISIHNPSPHDRFQKAALTDASSYEPFDVQHVREKFATASTSIVERLGKAITRRRQYFRYRELHRQKLASGLEDDVIDHVQSTVASSLPQEHNIGAPTSSALDEDAISYTGRSQTSFATSTTNMGRRHIPALPSEAENGVFECNMFSLIYAPQAHPAAAESPHLASLLGICERPKPANETAECPLCQETQSTLKQYQRHVGRHQEDLALFALPRFSDREDENICDETEGTEQAGLSESDEDDIRDNETTSGVSVKLPAETESLMLNPQIPTNDLEAKEIQPLIARLQAHGEHLSKELNEKKSSAALSEDDIASLARLEETKETIRQCLSIVDDTGTALTNEGCNTFGAEYIGNKCLSTEKGLQLCLQLSQQIDQIQLQYATAEGPTPGPHPESSMLIGEGLDGCKEYLGFALERLKRHRQKTTERIDAGSPTARASDNKVLLDNLNEEADILGRSLNLLSNIDTYLEEKISNIEKHSEGDDTIQFMVSTDDKPLHGRNHGVGLRLKQASGHFKEQSLQQIPQDFATVHLHQTGGNESSRNGSEQAMNPDTTAMSPSTSSNRRGFTLAPKPGTGPAPSSGPATT</sequence>
<dbReference type="EMBL" id="JABEXW010000397">
    <property type="protein sequence ID" value="KAF4964632.1"/>
    <property type="molecule type" value="Genomic_DNA"/>
</dbReference>
<accession>A0A8H4TV92</accession>
<name>A0A8H4TV92_9HYPO</name>
<evidence type="ECO:0000256" key="1">
    <source>
        <dbReference type="SAM" id="MobiDB-lite"/>
    </source>
</evidence>